<evidence type="ECO:0000256" key="10">
    <source>
        <dbReference type="ARBA" id="ARBA00023143"/>
    </source>
</evidence>
<evidence type="ECO:0000256" key="3">
    <source>
        <dbReference type="ARBA" id="ARBA00004651"/>
    </source>
</evidence>
<comment type="similarity">
    <text evidence="4 12">Belongs to the FliF family.</text>
</comment>
<comment type="caution">
    <text evidence="17">The sequence shown here is derived from an EMBL/GenBank/DDBJ whole genome shotgun (WGS) entry which is preliminary data.</text>
</comment>
<keyword evidence="17" id="KW-0966">Cell projection</keyword>
<dbReference type="InterPro" id="IPR045851">
    <property type="entry name" value="AMP-bd_C_sf"/>
</dbReference>
<dbReference type="Gene3D" id="3.30.300.30">
    <property type="match status" value="1"/>
</dbReference>
<evidence type="ECO:0000256" key="12">
    <source>
        <dbReference type="PIRNR" id="PIRNR004862"/>
    </source>
</evidence>
<dbReference type="NCBIfam" id="TIGR00206">
    <property type="entry name" value="fliF"/>
    <property type="match status" value="1"/>
</dbReference>
<evidence type="ECO:0000256" key="14">
    <source>
        <dbReference type="SAM" id="Phobius"/>
    </source>
</evidence>
<dbReference type="EMBL" id="VCQT01000046">
    <property type="protein sequence ID" value="TMW10442.1"/>
    <property type="molecule type" value="Genomic_DNA"/>
</dbReference>
<dbReference type="InterPro" id="IPR013556">
    <property type="entry name" value="Flag_M-ring_C"/>
</dbReference>
<organism evidence="17 18">
    <name type="scientific">Alloalcanivorax gelatiniphagus</name>
    <dbReference type="NCBI Taxonomy" id="1194167"/>
    <lineage>
        <taxon>Bacteria</taxon>
        <taxon>Pseudomonadati</taxon>
        <taxon>Pseudomonadota</taxon>
        <taxon>Gammaproteobacteria</taxon>
        <taxon>Oceanospirillales</taxon>
        <taxon>Alcanivoracaceae</taxon>
        <taxon>Alloalcanivorax</taxon>
    </lineage>
</organism>
<feature type="domain" description="Flagellar M-ring C-terminal" evidence="16">
    <location>
        <begin position="256"/>
        <end position="438"/>
    </location>
</feature>
<dbReference type="RefSeq" id="WP_138774050.1">
    <property type="nucleotide sequence ID" value="NZ_VCQT01000046.1"/>
</dbReference>
<evidence type="ECO:0000256" key="1">
    <source>
        <dbReference type="ARBA" id="ARBA00003820"/>
    </source>
</evidence>
<evidence type="ECO:0000256" key="11">
    <source>
        <dbReference type="ARBA" id="ARBA00025936"/>
    </source>
</evidence>
<reference evidence="17 18" key="1">
    <citation type="submission" date="2019-05" db="EMBL/GenBank/DDBJ databases">
        <title>Genome of Alcanivorax gelatiniphagus, an oil degrading marine bacteria.</title>
        <authorList>
            <person name="Kwon K.K."/>
        </authorList>
    </citation>
    <scope>NUCLEOTIDE SEQUENCE [LARGE SCALE GENOMIC DNA]</scope>
    <source>
        <strain evidence="17 18">MEBiC 08158</strain>
    </source>
</reference>
<feature type="region of interest" description="Disordered" evidence="13">
    <location>
        <begin position="512"/>
        <end position="552"/>
    </location>
</feature>
<keyword evidence="9 14" id="KW-0472">Membrane</keyword>
<evidence type="ECO:0000256" key="2">
    <source>
        <dbReference type="ARBA" id="ARBA00004117"/>
    </source>
</evidence>
<dbReference type="PIRSF" id="PIRSF004862">
    <property type="entry name" value="FliF"/>
    <property type="match status" value="1"/>
</dbReference>
<dbReference type="InterPro" id="IPR043427">
    <property type="entry name" value="YscJ/FliF"/>
</dbReference>
<sequence>MSNGTPNRPSGNPSGAEALLARLRANPLVPLLVGGAAVIAVVAALLMWASTPEYRVLFSNLSEADGGRIISELESRAVPYRFAEGGQALMVPGDQVHRLRLQLAEQGLPEGGNVGFEIMDRQAFGISQFAERVNFQRGLQGELASSIEALGPVARARVHLSMAKPSVFIRDREPAKASVILTLAPGRVLGEGQVNAIVHLVSGSVPELAMEDVTVVDQAGRLLSRPEGGTGGLDGSQLEYVRDLERGYRQRIESILAPILGRDRVRAQVVADVDFSRREQTSERYGPNQDGNPAAVRSRQLNEQYRGGEDLAAGVPGALSNTPPGAAPSPIQNDPANADGNGNGANTNDQPVRRLNQDSVVNYEVDRDVTHVQHQRARLERLSVAVVVDYHDVVNDQGETVSEPLDPERLERIRQLVRQAMGYSEARGDGLEVLNSPFTEDTEVLEPRDWWRDPFWQTLLLSLGRWLLVGLAALLLFLYVIRPLLRRFLEQRPALAPQAAVAPAPVAAAPYAARPNGDAQEPRAQEPAQPRRRRQKNGAHEQNLKDLQEMAQEDPAMVAMIVRSWMNRND</sequence>
<evidence type="ECO:0000256" key="9">
    <source>
        <dbReference type="ARBA" id="ARBA00023136"/>
    </source>
</evidence>
<keyword evidence="17" id="KW-0969">Cilium</keyword>
<evidence type="ECO:0000313" key="18">
    <source>
        <dbReference type="Proteomes" id="UP000739180"/>
    </source>
</evidence>
<dbReference type="Pfam" id="PF01514">
    <property type="entry name" value="YscJ_FliF"/>
    <property type="match status" value="1"/>
</dbReference>
<dbReference type="PRINTS" id="PR01009">
    <property type="entry name" value="FLGMRINGFLIF"/>
</dbReference>
<dbReference type="InterPro" id="IPR006182">
    <property type="entry name" value="FliF_N_dom"/>
</dbReference>
<comment type="function">
    <text evidence="1 12">The M ring may be actively involved in energy transduction.</text>
</comment>
<keyword evidence="8 14" id="KW-1133">Transmembrane helix</keyword>
<evidence type="ECO:0000256" key="7">
    <source>
        <dbReference type="ARBA" id="ARBA00022692"/>
    </source>
</evidence>
<keyword evidence="7 14" id="KW-0812">Transmembrane</keyword>
<evidence type="ECO:0000256" key="4">
    <source>
        <dbReference type="ARBA" id="ARBA00007971"/>
    </source>
</evidence>
<accession>A0ABY2XFR6</accession>
<keyword evidence="17" id="KW-0282">Flagellum</keyword>
<evidence type="ECO:0000259" key="15">
    <source>
        <dbReference type="Pfam" id="PF01514"/>
    </source>
</evidence>
<comment type="subunit">
    <text evidence="11">The basal body constitutes a major portion of the flagellar organelle and consists of four rings (L,P,S, and M) mounted on a central rod. The M ring is integral to the inner membrane of the cell and may be connected to the flagellar rod via the S ring. The S (supramembrane ring) lies just distal to the M ring. The L and P rings lie in the outer membrane and the periplasmic space, respectively.</text>
</comment>
<feature type="domain" description="Flagellar M-ring N-terminal" evidence="15">
    <location>
        <begin position="50"/>
        <end position="224"/>
    </location>
</feature>
<evidence type="ECO:0000256" key="5">
    <source>
        <dbReference type="ARBA" id="ARBA00017949"/>
    </source>
</evidence>
<feature type="transmembrane region" description="Helical" evidence="14">
    <location>
        <begin position="28"/>
        <end position="49"/>
    </location>
</feature>
<keyword evidence="6" id="KW-1003">Cell membrane</keyword>
<keyword evidence="18" id="KW-1185">Reference proteome</keyword>
<keyword evidence="10 12" id="KW-0975">Bacterial flagellum</keyword>
<evidence type="ECO:0000256" key="13">
    <source>
        <dbReference type="SAM" id="MobiDB-lite"/>
    </source>
</evidence>
<dbReference type="PANTHER" id="PTHR30046">
    <property type="entry name" value="FLAGELLAR M-RING PROTEIN"/>
    <property type="match status" value="1"/>
</dbReference>
<dbReference type="Proteomes" id="UP000739180">
    <property type="component" value="Unassembled WGS sequence"/>
</dbReference>
<proteinExistence type="inferred from homology"/>
<protein>
    <recommendedName>
        <fullName evidence="5 12">Flagellar M-ring protein</fullName>
    </recommendedName>
</protein>
<comment type="subcellular location">
    <subcellularLocation>
        <location evidence="2 12">Bacterial flagellum basal body</location>
    </subcellularLocation>
    <subcellularLocation>
        <location evidence="3">Cell membrane</location>
        <topology evidence="3">Multi-pass membrane protein</topology>
    </subcellularLocation>
</comment>
<evidence type="ECO:0000313" key="17">
    <source>
        <dbReference type="EMBL" id="TMW10442.1"/>
    </source>
</evidence>
<dbReference type="Pfam" id="PF08345">
    <property type="entry name" value="YscJ_FliF_C"/>
    <property type="match status" value="1"/>
</dbReference>
<evidence type="ECO:0000256" key="8">
    <source>
        <dbReference type="ARBA" id="ARBA00022989"/>
    </source>
</evidence>
<dbReference type="PANTHER" id="PTHR30046:SF0">
    <property type="entry name" value="FLAGELLAR M-RING PROTEIN"/>
    <property type="match status" value="1"/>
</dbReference>
<feature type="compositionally biased region" description="Low complexity" evidence="13">
    <location>
        <begin position="333"/>
        <end position="349"/>
    </location>
</feature>
<evidence type="ECO:0000259" key="16">
    <source>
        <dbReference type="Pfam" id="PF08345"/>
    </source>
</evidence>
<feature type="region of interest" description="Disordered" evidence="13">
    <location>
        <begin position="310"/>
        <end position="354"/>
    </location>
</feature>
<dbReference type="InterPro" id="IPR000067">
    <property type="entry name" value="FlgMring_FliF"/>
</dbReference>
<feature type="transmembrane region" description="Helical" evidence="14">
    <location>
        <begin position="463"/>
        <end position="481"/>
    </location>
</feature>
<gene>
    <name evidence="17" type="primary">fliF</name>
    <name evidence="17" type="ORF">FGS76_18050</name>
</gene>
<feature type="compositionally biased region" description="Basic and acidic residues" evidence="13">
    <location>
        <begin position="538"/>
        <end position="548"/>
    </location>
</feature>
<name>A0ABY2XFR6_9GAMM</name>
<evidence type="ECO:0000256" key="6">
    <source>
        <dbReference type="ARBA" id="ARBA00022475"/>
    </source>
</evidence>